<dbReference type="Pfam" id="PF14617">
    <property type="entry name" value="CMS1"/>
    <property type="match status" value="1"/>
</dbReference>
<dbReference type="InterPro" id="IPR027417">
    <property type="entry name" value="P-loop_NTPase"/>
</dbReference>
<proteinExistence type="predicted"/>
<dbReference type="GO" id="GO:0005634">
    <property type="term" value="C:nucleus"/>
    <property type="evidence" value="ECO:0007669"/>
    <property type="project" value="TreeGrafter"/>
</dbReference>
<organism evidence="2 3">
    <name type="scientific">Lachnellula hyalina</name>
    <dbReference type="NCBI Taxonomy" id="1316788"/>
    <lineage>
        <taxon>Eukaryota</taxon>
        <taxon>Fungi</taxon>
        <taxon>Dikarya</taxon>
        <taxon>Ascomycota</taxon>
        <taxon>Pezizomycotina</taxon>
        <taxon>Leotiomycetes</taxon>
        <taxon>Helotiales</taxon>
        <taxon>Lachnaceae</taxon>
        <taxon>Lachnellula</taxon>
    </lineage>
</organism>
<dbReference type="InterPro" id="IPR032704">
    <property type="entry name" value="Cms1"/>
</dbReference>
<accession>A0A8H8R5K1</accession>
<dbReference type="GO" id="GO:0030686">
    <property type="term" value="C:90S preribosome"/>
    <property type="evidence" value="ECO:0007669"/>
    <property type="project" value="TreeGrafter"/>
</dbReference>
<dbReference type="AlphaFoldDB" id="A0A8H8R5K1"/>
<protein>
    <submittedName>
        <fullName evidence="2">Protein CMS1</fullName>
    </submittedName>
</protein>
<dbReference type="RefSeq" id="XP_031007632.1">
    <property type="nucleotide sequence ID" value="XM_031147105.1"/>
</dbReference>
<dbReference type="EMBL" id="QGMH01000025">
    <property type="protein sequence ID" value="TVY28844.1"/>
    <property type="molecule type" value="Genomic_DNA"/>
</dbReference>
<feature type="region of interest" description="Disordered" evidence="1">
    <location>
        <begin position="1"/>
        <end position="63"/>
    </location>
</feature>
<gene>
    <name evidence="2" type="primary">CSM1</name>
    <name evidence="2" type="ORF">LHYA1_G002127</name>
</gene>
<sequence>MADQEALQDPLVERPSASPEPPASPTISKKRKRNPTKETSAGEAPVGKKKKKPKTKAKAKAIEEDELDLETGINKAFSHMDSQLLADYVAQRTRRYESDLSSIELEDKYIPAKAIEDTTAWDKTRDLDNLPGFLEKFAGNSTKLWSASKKNGSPHTIIVTAAGLRAAEIARVVRKLQTKDATVAKLFAKHIKLQDSVKFLKTTRTGIAVGTPTRLKDLMDDGALAVDRLERIVIDASHIDVKKRGILEMKETQVPLIFWLGQSVFKERYAADKNGIQLLFY</sequence>
<dbReference type="PANTHER" id="PTHR24030">
    <property type="entry name" value="PROTEIN CMSS1"/>
    <property type="match status" value="1"/>
</dbReference>
<evidence type="ECO:0000256" key="1">
    <source>
        <dbReference type="SAM" id="MobiDB-lite"/>
    </source>
</evidence>
<keyword evidence="3" id="KW-1185">Reference proteome</keyword>
<comment type="caution">
    <text evidence="2">The sequence shown here is derived from an EMBL/GenBank/DDBJ whole genome shotgun (WGS) entry which is preliminary data.</text>
</comment>
<name>A0A8H8R5K1_9HELO</name>
<dbReference type="OrthoDB" id="1929311at2759"/>
<evidence type="ECO:0000313" key="3">
    <source>
        <dbReference type="Proteomes" id="UP000431533"/>
    </source>
</evidence>
<feature type="compositionally biased region" description="Basic residues" evidence="1">
    <location>
        <begin position="47"/>
        <end position="59"/>
    </location>
</feature>
<dbReference type="PANTHER" id="PTHR24030:SF0">
    <property type="entry name" value="PROTEIN CMSS1"/>
    <property type="match status" value="1"/>
</dbReference>
<dbReference type="Gene3D" id="3.40.50.300">
    <property type="entry name" value="P-loop containing nucleotide triphosphate hydrolases"/>
    <property type="match status" value="1"/>
</dbReference>
<evidence type="ECO:0000313" key="2">
    <source>
        <dbReference type="EMBL" id="TVY28844.1"/>
    </source>
</evidence>
<reference evidence="2 3" key="1">
    <citation type="submission" date="2018-05" db="EMBL/GenBank/DDBJ databases">
        <title>Genome sequencing and assembly of the regulated plant pathogen Lachnellula willkommii and related sister species for the development of diagnostic species identification markers.</title>
        <authorList>
            <person name="Giroux E."/>
            <person name="Bilodeau G."/>
        </authorList>
    </citation>
    <scope>NUCLEOTIDE SEQUENCE [LARGE SCALE GENOMIC DNA]</scope>
    <source>
        <strain evidence="2 3">CBS 185.66</strain>
    </source>
</reference>
<dbReference type="GeneID" id="41982325"/>
<dbReference type="Proteomes" id="UP000431533">
    <property type="component" value="Unassembled WGS sequence"/>
</dbReference>